<dbReference type="Proteomes" id="UP001199106">
    <property type="component" value="Unassembled WGS sequence"/>
</dbReference>
<accession>A0AAD4FF47</accession>
<keyword evidence="5" id="KW-1185">Reference proteome</keyword>
<dbReference type="InterPro" id="IPR052982">
    <property type="entry name" value="SRP1/TIP1-like"/>
</dbReference>
<gene>
    <name evidence="4" type="ORF">G6011_02419</name>
</gene>
<feature type="chain" id="PRO_5042128948" description="Yeast cell wall synthesis Kre9/Knh1-like N-terminal domain-containing protein" evidence="2">
    <location>
        <begin position="20"/>
        <end position="230"/>
    </location>
</feature>
<dbReference type="AlphaFoldDB" id="A0AAD4FF47"/>
<evidence type="ECO:0000256" key="1">
    <source>
        <dbReference type="ARBA" id="ARBA00022729"/>
    </source>
</evidence>
<feature type="domain" description="Yeast cell wall synthesis Kre9/Knh1-like N-terminal" evidence="3">
    <location>
        <begin position="30"/>
        <end position="106"/>
    </location>
</feature>
<name>A0AAD4FF47_9PLEO</name>
<evidence type="ECO:0000259" key="3">
    <source>
        <dbReference type="Pfam" id="PF10342"/>
    </source>
</evidence>
<dbReference type="Pfam" id="PF10342">
    <property type="entry name" value="Kre9_KNH"/>
    <property type="match status" value="1"/>
</dbReference>
<dbReference type="PANTHER" id="PTHR40633:SF1">
    <property type="entry name" value="GPI ANCHORED SERINE-THREONINE RICH PROTEIN (AFU_ORTHOLOGUE AFUA_1G03630)"/>
    <property type="match status" value="1"/>
</dbReference>
<evidence type="ECO:0000256" key="2">
    <source>
        <dbReference type="SAM" id="SignalP"/>
    </source>
</evidence>
<organism evidence="4 5">
    <name type="scientific">Alternaria panax</name>
    <dbReference type="NCBI Taxonomy" id="48097"/>
    <lineage>
        <taxon>Eukaryota</taxon>
        <taxon>Fungi</taxon>
        <taxon>Dikarya</taxon>
        <taxon>Ascomycota</taxon>
        <taxon>Pezizomycotina</taxon>
        <taxon>Dothideomycetes</taxon>
        <taxon>Pleosporomycetidae</taxon>
        <taxon>Pleosporales</taxon>
        <taxon>Pleosporineae</taxon>
        <taxon>Pleosporaceae</taxon>
        <taxon>Alternaria</taxon>
        <taxon>Alternaria sect. Panax</taxon>
    </lineage>
</organism>
<dbReference type="InterPro" id="IPR018466">
    <property type="entry name" value="Kre9/Knh1-like_N"/>
</dbReference>
<dbReference type="EMBL" id="JAANER010000006">
    <property type="protein sequence ID" value="KAG9188496.1"/>
    <property type="molecule type" value="Genomic_DNA"/>
</dbReference>
<comment type="caution">
    <text evidence="4">The sequence shown here is derived from an EMBL/GenBank/DDBJ whole genome shotgun (WGS) entry which is preliminary data.</text>
</comment>
<evidence type="ECO:0000313" key="5">
    <source>
        <dbReference type="Proteomes" id="UP001199106"/>
    </source>
</evidence>
<keyword evidence="1 2" id="KW-0732">Signal</keyword>
<dbReference type="PANTHER" id="PTHR40633">
    <property type="entry name" value="MATRIX PROTEIN, PUTATIVE (AFU_ORTHOLOGUE AFUA_8G05410)-RELATED"/>
    <property type="match status" value="1"/>
</dbReference>
<evidence type="ECO:0000313" key="4">
    <source>
        <dbReference type="EMBL" id="KAG9188496.1"/>
    </source>
</evidence>
<protein>
    <recommendedName>
        <fullName evidence="3">Yeast cell wall synthesis Kre9/Knh1-like N-terminal domain-containing protein</fullName>
    </recommendedName>
</protein>
<feature type="signal peptide" evidence="2">
    <location>
        <begin position="1"/>
        <end position="19"/>
    </location>
</feature>
<sequence>MRFFETILSVAAFAAAVAALEINDFPAEGVVAGKTYTITYSPADDTPTTFILRQGQSTDLDTVGTLTTTATGGKFEWTPETSLPNEADYALQIQQGTTINYSAQFPLTGGSEDDDTPVSAVSSAAASASSAVSSAASSAASSASAAISSAIESAKSSLITSAVATASASASISPSAGVNSTVSTATLSRSASTSATGSASLPEVTDSGANLIGSPVAAMFGAAAAFAYFA</sequence>
<reference evidence="4" key="1">
    <citation type="submission" date="2021-07" db="EMBL/GenBank/DDBJ databases">
        <title>Genome Resource of American Ginseng Black Spot Pathogen Alternaria panax.</title>
        <authorList>
            <person name="Qiu C."/>
            <person name="Wang W."/>
            <person name="Liu Z."/>
        </authorList>
    </citation>
    <scope>NUCLEOTIDE SEQUENCE</scope>
    <source>
        <strain evidence="4">BNCC115425</strain>
    </source>
</reference>
<proteinExistence type="predicted"/>